<keyword evidence="8" id="KW-1185">Reference proteome</keyword>
<dbReference type="InterPro" id="IPR057309">
    <property type="entry name" value="PcsB_CC"/>
</dbReference>
<dbReference type="InterPro" id="IPR050570">
    <property type="entry name" value="Cell_wall_metabolism_enzyme"/>
</dbReference>
<dbReference type="Gene3D" id="2.70.70.10">
    <property type="entry name" value="Glucose Permease (Domain IIA)"/>
    <property type="match status" value="1"/>
</dbReference>
<dbReference type="RefSeq" id="WP_347327376.1">
    <property type="nucleotide sequence ID" value="NZ_JBCGUH010000027.1"/>
</dbReference>
<dbReference type="CDD" id="cd12797">
    <property type="entry name" value="M23_peptidase"/>
    <property type="match status" value="1"/>
</dbReference>
<evidence type="ECO:0000256" key="2">
    <source>
        <dbReference type="SAM" id="Coils"/>
    </source>
</evidence>
<gene>
    <name evidence="7" type="ORF">ACFSC9_07205</name>
</gene>
<dbReference type="EMBL" id="JBHUEH010000011">
    <property type="protein sequence ID" value="MFD1885314.1"/>
    <property type="molecule type" value="Genomic_DNA"/>
</dbReference>
<name>A0ABW4RHS6_9BACL</name>
<proteinExistence type="predicted"/>
<dbReference type="PANTHER" id="PTHR21666:SF289">
    <property type="entry name" value="L-ALA--D-GLU ENDOPEPTIDASE"/>
    <property type="match status" value="1"/>
</dbReference>
<reference evidence="8" key="1">
    <citation type="journal article" date="2019" name="Int. J. Syst. Evol. Microbiol.">
        <title>The Global Catalogue of Microorganisms (GCM) 10K type strain sequencing project: providing services to taxonomists for standard genome sequencing and annotation.</title>
        <authorList>
            <consortium name="The Broad Institute Genomics Platform"/>
            <consortium name="The Broad Institute Genome Sequencing Center for Infectious Disease"/>
            <person name="Wu L."/>
            <person name="Ma J."/>
        </authorList>
    </citation>
    <scope>NUCLEOTIDE SEQUENCE [LARGE SCALE GENOMIC DNA]</scope>
    <source>
        <strain evidence="8">CCUG 54950</strain>
    </source>
</reference>
<dbReference type="Pfam" id="PF24568">
    <property type="entry name" value="CC_PcsB"/>
    <property type="match status" value="1"/>
</dbReference>
<dbReference type="Gene3D" id="6.10.250.3150">
    <property type="match status" value="1"/>
</dbReference>
<evidence type="ECO:0000313" key="7">
    <source>
        <dbReference type="EMBL" id="MFD1885314.1"/>
    </source>
</evidence>
<feature type="chain" id="PRO_5045182830" evidence="4">
    <location>
        <begin position="24"/>
        <end position="446"/>
    </location>
</feature>
<feature type="domain" description="M23ase beta-sheet core" evidence="5">
    <location>
        <begin position="345"/>
        <end position="442"/>
    </location>
</feature>
<dbReference type="InterPro" id="IPR011055">
    <property type="entry name" value="Dup_hybrid_motif"/>
</dbReference>
<protein>
    <submittedName>
        <fullName evidence="7">Murein hydrolase activator EnvC family protein</fullName>
    </submittedName>
</protein>
<dbReference type="GO" id="GO:0016787">
    <property type="term" value="F:hydrolase activity"/>
    <property type="evidence" value="ECO:0007669"/>
    <property type="project" value="UniProtKB-KW"/>
</dbReference>
<keyword evidence="7" id="KW-0378">Hydrolase</keyword>
<evidence type="ECO:0000256" key="1">
    <source>
        <dbReference type="ARBA" id="ARBA00022729"/>
    </source>
</evidence>
<organism evidence="7 8">
    <name type="scientific">Paenibacillus wenxiniae</name>
    <dbReference type="NCBI Taxonomy" id="1636843"/>
    <lineage>
        <taxon>Bacteria</taxon>
        <taxon>Bacillati</taxon>
        <taxon>Bacillota</taxon>
        <taxon>Bacilli</taxon>
        <taxon>Bacillales</taxon>
        <taxon>Paenibacillaceae</taxon>
        <taxon>Paenibacillus</taxon>
    </lineage>
</organism>
<comment type="caution">
    <text evidence="7">The sequence shown here is derived from an EMBL/GenBank/DDBJ whole genome shotgun (WGS) entry which is preliminary data.</text>
</comment>
<evidence type="ECO:0000256" key="4">
    <source>
        <dbReference type="SAM" id="SignalP"/>
    </source>
</evidence>
<evidence type="ECO:0000259" key="6">
    <source>
        <dbReference type="Pfam" id="PF24568"/>
    </source>
</evidence>
<feature type="signal peptide" evidence="4">
    <location>
        <begin position="1"/>
        <end position="23"/>
    </location>
</feature>
<feature type="region of interest" description="Disordered" evidence="3">
    <location>
        <begin position="252"/>
        <end position="321"/>
    </location>
</feature>
<feature type="compositionally biased region" description="Low complexity" evidence="3">
    <location>
        <begin position="275"/>
        <end position="307"/>
    </location>
</feature>
<sequence>MKTFMSFAAVLLLASTLSQTGYAAKSSNDLKKELEAVEQQAHDAAVKQKQAEAQKQQSQKLKNRTQTDLGVVLQAINDVSSQLARVSNDISQTEAGLRQAEIDLKATKQRIQTREGMINTRVRMMYTDGMVSYLDVLMSSNNFSDFLARADSLRMIVEQDQDILQQQEQDKQAVIITQKQLNSDYARAKSLYALKAERKHELNAKENEKKVLIAKYNAQIENADDISAHQEQQLWALADQRATLFKEKTAVEAREREERAQAEARARAAEEARRAAAAAATRTATSAPANTSASDSGSDSGTDNGGNSDDHIQPSGSGMMTMPVVGARISSPFGYRIHPITGEYKMHTGIDLAAPQGTPIYAADGGTVVVASWMNGYGNVVIIDHGNGIQTLYAHIHNGGTFVSVGQSVGRGDKIAEVGSTGNSTGPHCHFEVRVNGTPVDPMGYL</sequence>
<dbReference type="SUPFAM" id="SSF51261">
    <property type="entry name" value="Duplicated hybrid motif"/>
    <property type="match status" value="1"/>
</dbReference>
<feature type="coiled-coil region" evidence="2">
    <location>
        <begin position="27"/>
        <end position="64"/>
    </location>
</feature>
<evidence type="ECO:0000313" key="8">
    <source>
        <dbReference type="Proteomes" id="UP001597233"/>
    </source>
</evidence>
<evidence type="ECO:0000259" key="5">
    <source>
        <dbReference type="Pfam" id="PF01551"/>
    </source>
</evidence>
<keyword evidence="2" id="KW-0175">Coiled coil</keyword>
<dbReference type="Proteomes" id="UP001597233">
    <property type="component" value="Unassembled WGS sequence"/>
</dbReference>
<keyword evidence="1 4" id="KW-0732">Signal</keyword>
<accession>A0ABW4RHS6</accession>
<dbReference type="Pfam" id="PF01551">
    <property type="entry name" value="Peptidase_M23"/>
    <property type="match status" value="1"/>
</dbReference>
<feature type="domain" description="Peptidoglycan hydrolase PcsB coiled-coil" evidence="6">
    <location>
        <begin position="105"/>
        <end position="174"/>
    </location>
</feature>
<dbReference type="PANTHER" id="PTHR21666">
    <property type="entry name" value="PEPTIDASE-RELATED"/>
    <property type="match status" value="1"/>
</dbReference>
<feature type="compositionally biased region" description="Basic and acidic residues" evidence="3">
    <location>
        <begin position="252"/>
        <end position="274"/>
    </location>
</feature>
<dbReference type="InterPro" id="IPR016047">
    <property type="entry name" value="M23ase_b-sheet_dom"/>
</dbReference>
<evidence type="ECO:0000256" key="3">
    <source>
        <dbReference type="SAM" id="MobiDB-lite"/>
    </source>
</evidence>